<keyword evidence="3" id="KW-0863">Zinc-finger</keyword>
<accession>A0A8H4RFJ6</accession>
<dbReference type="GO" id="GO:0006260">
    <property type="term" value="P:DNA replication"/>
    <property type="evidence" value="ECO:0007669"/>
    <property type="project" value="TreeGrafter"/>
</dbReference>
<dbReference type="PANTHER" id="PTHR12805:SF0">
    <property type="entry name" value="DNA_RNA-BINDING PROTEIN KIN17"/>
    <property type="match status" value="1"/>
</dbReference>
<evidence type="ECO:0000313" key="7">
    <source>
        <dbReference type="Proteomes" id="UP000566819"/>
    </source>
</evidence>
<organism evidence="6 7">
    <name type="scientific">Cudoniella acicularis</name>
    <dbReference type="NCBI Taxonomy" id="354080"/>
    <lineage>
        <taxon>Eukaryota</taxon>
        <taxon>Fungi</taxon>
        <taxon>Dikarya</taxon>
        <taxon>Ascomycota</taxon>
        <taxon>Pezizomycotina</taxon>
        <taxon>Leotiomycetes</taxon>
        <taxon>Helotiales</taxon>
        <taxon>Tricladiaceae</taxon>
        <taxon>Cudoniella</taxon>
    </lineage>
</organism>
<dbReference type="Pfam" id="PF10357">
    <property type="entry name" value="WH_KIN17"/>
    <property type="match status" value="1"/>
</dbReference>
<evidence type="ECO:0000256" key="4">
    <source>
        <dbReference type="ARBA" id="ARBA00022833"/>
    </source>
</evidence>
<dbReference type="PANTHER" id="PTHR12805">
    <property type="entry name" value="KIN17 KIN, ANTIGENIC DETERMINANT OF RECA PROTEIN HOMOLOG"/>
    <property type="match status" value="1"/>
</dbReference>
<proteinExistence type="inferred from homology"/>
<evidence type="ECO:0000259" key="5">
    <source>
        <dbReference type="SMART" id="SM01253"/>
    </source>
</evidence>
<dbReference type="GO" id="GO:0008270">
    <property type="term" value="F:zinc ion binding"/>
    <property type="evidence" value="ECO:0007669"/>
    <property type="project" value="UniProtKB-KW"/>
</dbReference>
<dbReference type="SMART" id="SM01253">
    <property type="entry name" value="Kin17_mid"/>
    <property type="match status" value="1"/>
</dbReference>
<dbReference type="EMBL" id="JAAMPI010000997">
    <property type="protein sequence ID" value="KAF4627277.1"/>
    <property type="molecule type" value="Genomic_DNA"/>
</dbReference>
<dbReference type="AlphaFoldDB" id="A0A8H4RFJ6"/>
<evidence type="ECO:0000256" key="3">
    <source>
        <dbReference type="ARBA" id="ARBA00022771"/>
    </source>
</evidence>
<dbReference type="SUPFAM" id="SSF57667">
    <property type="entry name" value="beta-beta-alpha zinc fingers"/>
    <property type="match status" value="1"/>
</dbReference>
<sequence>MPRAEVGTSKYVANKMRSKGLQRLRWYCQVCEKQCRDENGFKCHTQAESHVRNILAVSSNPNKKIEEFSREFKTDFIKQLRTSHGTKSVHLNHFYQTYIAHKEHIHMNATKWQSLTDLARFLGKEGICRVEENEKGLHIAWIDNSPEALRRHDAVRRQEAMEKGDEEREQRMIDEQIKRAREAGTETEEIDNKAKQLQRAEEEKIILNFRSKTAITKPPIPLANVTPSNTTMSTLAPASTISFGTVLHKPKNVFAAAKKKPSAANTAATFNQPKKMSETERIMKEEIERKRLVELRGIGDSNAKRRKMS</sequence>
<keyword evidence="2" id="KW-0479">Metal-binding</keyword>
<comment type="similarity">
    <text evidence="1">Belongs to the KIN17 family.</text>
</comment>
<evidence type="ECO:0000313" key="6">
    <source>
        <dbReference type="EMBL" id="KAF4627277.1"/>
    </source>
</evidence>
<comment type="caution">
    <text evidence="6">The sequence shown here is derived from an EMBL/GenBank/DDBJ whole genome shotgun (WGS) entry which is preliminary data.</text>
</comment>
<dbReference type="Pfam" id="PF25095">
    <property type="entry name" value="C2H2-zf_KIN17"/>
    <property type="match status" value="1"/>
</dbReference>
<evidence type="ECO:0000256" key="1">
    <source>
        <dbReference type="ARBA" id="ARBA00008517"/>
    </source>
</evidence>
<dbReference type="Gene3D" id="1.10.10.2030">
    <property type="entry name" value="DNA/RNA-binding protein Kin17, conserved domain"/>
    <property type="match status" value="1"/>
</dbReference>
<keyword evidence="4" id="KW-0862">Zinc</keyword>
<feature type="domain" description="DNA/RNA-binding protein Kin17 WH-like" evidence="5">
    <location>
        <begin position="52"/>
        <end position="178"/>
    </location>
</feature>
<dbReference type="InterPro" id="IPR056767">
    <property type="entry name" value="C2H2-Znf_KIN17"/>
</dbReference>
<reference evidence="6 7" key="1">
    <citation type="submission" date="2020-03" db="EMBL/GenBank/DDBJ databases">
        <title>Draft Genome Sequence of Cudoniella acicularis.</title>
        <authorList>
            <person name="Buettner E."/>
            <person name="Kellner H."/>
        </authorList>
    </citation>
    <scope>NUCLEOTIDE SEQUENCE [LARGE SCALE GENOMIC DNA]</scope>
    <source>
        <strain evidence="6 7">DSM 108380</strain>
    </source>
</reference>
<keyword evidence="7" id="KW-1185">Reference proteome</keyword>
<gene>
    <name evidence="6" type="ORF">G7Y89_g10881</name>
</gene>
<dbReference type="InterPro" id="IPR019447">
    <property type="entry name" value="DNA/RNA-bd_Kin17_WH-like_dom"/>
</dbReference>
<dbReference type="GO" id="GO:0006974">
    <property type="term" value="P:DNA damage response"/>
    <property type="evidence" value="ECO:0007669"/>
    <property type="project" value="TreeGrafter"/>
</dbReference>
<dbReference type="OrthoDB" id="10266249at2759"/>
<dbReference type="FunFam" id="1.10.10.2030:FF:000001">
    <property type="entry name" value="DNA/RNA-binding protein KIN17, putative"/>
    <property type="match status" value="1"/>
</dbReference>
<dbReference type="InterPro" id="IPR037321">
    <property type="entry name" value="KIN17-like"/>
</dbReference>
<name>A0A8H4RFJ6_9HELO</name>
<dbReference type="GO" id="GO:0003690">
    <property type="term" value="F:double-stranded DNA binding"/>
    <property type="evidence" value="ECO:0007669"/>
    <property type="project" value="TreeGrafter"/>
</dbReference>
<dbReference type="InterPro" id="IPR036236">
    <property type="entry name" value="Znf_C2H2_sf"/>
</dbReference>
<evidence type="ECO:0000256" key="2">
    <source>
        <dbReference type="ARBA" id="ARBA00022723"/>
    </source>
</evidence>
<dbReference type="Proteomes" id="UP000566819">
    <property type="component" value="Unassembled WGS sequence"/>
</dbReference>
<dbReference type="InterPro" id="IPR038254">
    <property type="entry name" value="KIN17_WH-like_sf"/>
</dbReference>
<dbReference type="GO" id="GO:0005634">
    <property type="term" value="C:nucleus"/>
    <property type="evidence" value="ECO:0007669"/>
    <property type="project" value="TreeGrafter"/>
</dbReference>
<protein>
    <recommendedName>
        <fullName evidence="5">DNA/RNA-binding protein Kin17 WH-like domain-containing protein</fullName>
    </recommendedName>
</protein>